<evidence type="ECO:0000259" key="3">
    <source>
        <dbReference type="Pfam" id="PF20153"/>
    </source>
</evidence>
<name>J0WUZ1_AURST</name>
<feature type="transmembrane region" description="Helical" evidence="1">
    <location>
        <begin position="247"/>
        <end position="267"/>
    </location>
</feature>
<feature type="transmembrane region" description="Helical" evidence="1">
    <location>
        <begin position="176"/>
        <end position="202"/>
    </location>
</feature>
<evidence type="ECO:0000256" key="2">
    <source>
        <dbReference type="SAM" id="SignalP"/>
    </source>
</evidence>
<keyword evidence="1" id="KW-1133">Transmembrane helix</keyword>
<dbReference type="KEGG" id="adl:AURDEDRAFT_129170"/>
<reference evidence="5" key="1">
    <citation type="journal article" date="2012" name="Science">
        <title>The Paleozoic origin of enzymatic lignin decomposition reconstructed from 31 fungal genomes.</title>
        <authorList>
            <person name="Floudas D."/>
            <person name="Binder M."/>
            <person name="Riley R."/>
            <person name="Barry K."/>
            <person name="Blanchette R.A."/>
            <person name="Henrissat B."/>
            <person name="Martinez A.T."/>
            <person name="Otillar R."/>
            <person name="Spatafora J.W."/>
            <person name="Yadav J.S."/>
            <person name="Aerts A."/>
            <person name="Benoit I."/>
            <person name="Boyd A."/>
            <person name="Carlson A."/>
            <person name="Copeland A."/>
            <person name="Coutinho P.M."/>
            <person name="de Vries R.P."/>
            <person name="Ferreira P."/>
            <person name="Findley K."/>
            <person name="Foster B."/>
            <person name="Gaskell J."/>
            <person name="Glotzer D."/>
            <person name="Gorecki P."/>
            <person name="Heitman J."/>
            <person name="Hesse C."/>
            <person name="Hori C."/>
            <person name="Igarashi K."/>
            <person name="Jurgens J.A."/>
            <person name="Kallen N."/>
            <person name="Kersten P."/>
            <person name="Kohler A."/>
            <person name="Kuees U."/>
            <person name="Kumar T.K.A."/>
            <person name="Kuo A."/>
            <person name="LaButti K."/>
            <person name="Larrondo L.F."/>
            <person name="Lindquist E."/>
            <person name="Ling A."/>
            <person name="Lombard V."/>
            <person name="Lucas S."/>
            <person name="Lundell T."/>
            <person name="Martin R."/>
            <person name="McLaughlin D.J."/>
            <person name="Morgenstern I."/>
            <person name="Morin E."/>
            <person name="Murat C."/>
            <person name="Nagy L.G."/>
            <person name="Nolan M."/>
            <person name="Ohm R.A."/>
            <person name="Patyshakuliyeva A."/>
            <person name="Rokas A."/>
            <person name="Ruiz-Duenas F.J."/>
            <person name="Sabat G."/>
            <person name="Salamov A."/>
            <person name="Samejima M."/>
            <person name="Schmutz J."/>
            <person name="Slot J.C."/>
            <person name="St John F."/>
            <person name="Stenlid J."/>
            <person name="Sun H."/>
            <person name="Sun S."/>
            <person name="Syed K."/>
            <person name="Tsang A."/>
            <person name="Wiebenga A."/>
            <person name="Young D."/>
            <person name="Pisabarro A."/>
            <person name="Eastwood D.C."/>
            <person name="Martin F."/>
            <person name="Cullen D."/>
            <person name="Grigoriev I.V."/>
            <person name="Hibbett D.S."/>
        </authorList>
    </citation>
    <scope>NUCLEOTIDE SEQUENCE [LARGE SCALE GENOMIC DNA]</scope>
    <source>
        <strain evidence="5">TFB10046</strain>
    </source>
</reference>
<dbReference type="InParanoid" id="J0WUZ1"/>
<accession>J0WUZ1</accession>
<feature type="signal peptide" evidence="2">
    <location>
        <begin position="1"/>
        <end position="23"/>
    </location>
</feature>
<protein>
    <recommendedName>
        <fullName evidence="3">DUF6535 domain-containing protein</fullName>
    </recommendedName>
</protein>
<proteinExistence type="predicted"/>
<evidence type="ECO:0000256" key="1">
    <source>
        <dbReference type="SAM" id="Phobius"/>
    </source>
</evidence>
<dbReference type="InterPro" id="IPR045338">
    <property type="entry name" value="DUF6535"/>
</dbReference>
<gene>
    <name evidence="4" type="ORF">AURDEDRAFT_129170</name>
</gene>
<evidence type="ECO:0000313" key="5">
    <source>
        <dbReference type="Proteomes" id="UP000006514"/>
    </source>
</evidence>
<feature type="chain" id="PRO_5003741338" description="DUF6535 domain-containing protein" evidence="2">
    <location>
        <begin position="24"/>
        <end position="930"/>
    </location>
</feature>
<dbReference type="AlphaFoldDB" id="J0WUZ1"/>
<evidence type="ECO:0000313" key="4">
    <source>
        <dbReference type="EMBL" id="EJD37882.1"/>
    </source>
</evidence>
<sequence>MLRWLAFSQFIISVLLLRRNVTAHSHPRQHEHTYSALAIARPDANFVVTASRDKREHVRHIFSEERLQWPIRFRGKARRAATDEKGVPALMGAGLAGQPKGSERPEGYDTLGSELDENARIWHVFRTDVSAHDQNVTIHEWNETLDILLVFTYPSPPGQDGTGTSAAVAQDSVPPLVFRVMIGLFFVSLLISLAVSLVCILAKQWLQEYIRRLTETAANARLWAHRRWVYMHGLEQWRIGILATDGLPFLLHVALFLFAVGLTMLLMTINHSVAWFACTITTFLAAVYIGCTLAPIFWVTAPTATPLLKHLRNMATLMTGLRSSEGWRSLPTRLGKALTGVWHDVFLNYGSEDDYIAYYSGTMEFDAILWLLTDSRSEDGLTVAFCAVSALPSDSEALDAIRRTGIGIADAFQNMPSGKLRAIDVTRVVRSELRLRPGDWRRPKLGLDIPNTMLDLLREAQSADAGVLSAVMQKDLGLKYISENAIQWRDMDSHSLPSTVQLLLLSKNIDLRAILYLMLPVHVKDLCALRRDISTALGRGARNEDKAATTTDFPQVLDEAGCAGSCTPACALVSLVQVTTRLACTPDDFAAAAHLAARIVRFVKTGSSSKIHTHIAAVRWESPLSLIGPKTEVIFGTLDSRDPILGWCRTQGRILNALVVGWHLMPRSRERVLTGYRVGFLLESLLKMLHNPKATPQVQEVMVFVLFNTFLDTETDIDKKVTVSPDAPPNESRAEFPPWEPPRAAWDEIHQLNLSHTTLVQLAVTLAAILCTSKREQPNGYRAAFARGFLRGDMLRILLSDSSRAERVGPSRAYLHLAQHCVELERDWCSRMARRGEDESGAVSDAFGVLASWLVALNRTRSSQEETVSGVSESSPLKLRAATGYFLAEKLEKAVAELGPCTSCAGTPPAWPPSYPLIVTHTASSYAHDS</sequence>
<keyword evidence="1" id="KW-0472">Membrane</keyword>
<dbReference type="Pfam" id="PF20153">
    <property type="entry name" value="DUF6535"/>
    <property type="match status" value="1"/>
</dbReference>
<keyword evidence="2" id="KW-0732">Signal</keyword>
<feature type="transmembrane region" description="Helical" evidence="1">
    <location>
        <begin position="273"/>
        <end position="299"/>
    </location>
</feature>
<organism evidence="4 5">
    <name type="scientific">Auricularia subglabra (strain TFB-10046 / SS5)</name>
    <name type="common">White-rot fungus</name>
    <name type="synonym">Auricularia delicata (strain TFB10046)</name>
    <dbReference type="NCBI Taxonomy" id="717982"/>
    <lineage>
        <taxon>Eukaryota</taxon>
        <taxon>Fungi</taxon>
        <taxon>Dikarya</taxon>
        <taxon>Basidiomycota</taxon>
        <taxon>Agaricomycotina</taxon>
        <taxon>Agaricomycetes</taxon>
        <taxon>Auriculariales</taxon>
        <taxon>Auriculariaceae</taxon>
        <taxon>Auricularia</taxon>
    </lineage>
</organism>
<dbReference type="Proteomes" id="UP000006514">
    <property type="component" value="Unassembled WGS sequence"/>
</dbReference>
<dbReference type="EMBL" id="JH687833">
    <property type="protein sequence ID" value="EJD37882.1"/>
    <property type="molecule type" value="Genomic_DNA"/>
</dbReference>
<keyword evidence="1" id="KW-0812">Transmembrane</keyword>
<keyword evidence="5" id="KW-1185">Reference proteome</keyword>
<feature type="domain" description="DUF6535" evidence="3">
    <location>
        <begin position="162"/>
        <end position="267"/>
    </location>
</feature>